<dbReference type="Gene3D" id="3.40.50.720">
    <property type="entry name" value="NAD(P)-binding Rossmann-like Domain"/>
    <property type="match status" value="1"/>
</dbReference>
<dbReference type="SUPFAM" id="SSF48179">
    <property type="entry name" value="6-phosphogluconate dehydrogenase C-terminal domain-like"/>
    <property type="match status" value="1"/>
</dbReference>
<keyword evidence="4" id="KW-1185">Reference proteome</keyword>
<feature type="domain" description="6-phosphogluconate dehydrogenase NADP-binding" evidence="1">
    <location>
        <begin position="3"/>
        <end position="121"/>
    </location>
</feature>
<evidence type="ECO:0000259" key="1">
    <source>
        <dbReference type="Pfam" id="PF03446"/>
    </source>
</evidence>
<name>A0ABU9YB66_9SPHN</name>
<dbReference type="Pfam" id="PF09130">
    <property type="entry name" value="DUF1932"/>
    <property type="match status" value="1"/>
</dbReference>
<evidence type="ECO:0000313" key="4">
    <source>
        <dbReference type="Proteomes" id="UP001419910"/>
    </source>
</evidence>
<dbReference type="Pfam" id="PF03446">
    <property type="entry name" value="NAD_binding_2"/>
    <property type="match status" value="1"/>
</dbReference>
<evidence type="ECO:0000313" key="3">
    <source>
        <dbReference type="EMBL" id="MEN2793047.1"/>
    </source>
</evidence>
<dbReference type="Gene3D" id="1.10.1040.10">
    <property type="entry name" value="N-(1-d-carboxylethyl)-l-norvaline Dehydrogenase, domain 2"/>
    <property type="match status" value="1"/>
</dbReference>
<dbReference type="PANTHER" id="PTHR43580:SF2">
    <property type="entry name" value="CYTOKINE-LIKE NUCLEAR FACTOR N-PAC"/>
    <property type="match status" value="1"/>
</dbReference>
<dbReference type="InterPro" id="IPR013328">
    <property type="entry name" value="6PGD_dom2"/>
</dbReference>
<dbReference type="PANTHER" id="PTHR43580">
    <property type="entry name" value="OXIDOREDUCTASE GLYR1-RELATED"/>
    <property type="match status" value="1"/>
</dbReference>
<dbReference type="InterPro" id="IPR051265">
    <property type="entry name" value="HIBADH-related_NP60_sf"/>
</dbReference>
<reference evidence="3 4" key="1">
    <citation type="submission" date="2024-05" db="EMBL/GenBank/DDBJ databases">
        <authorList>
            <person name="Liu Q."/>
            <person name="Xin Y.-H."/>
        </authorList>
    </citation>
    <scope>NUCLEOTIDE SEQUENCE [LARGE SCALE GENOMIC DNA]</scope>
    <source>
        <strain evidence="3 4">CGMCC 1.10181</strain>
    </source>
</reference>
<organism evidence="3 4">
    <name type="scientific">Sphingomonas oligophenolica</name>
    <dbReference type="NCBI Taxonomy" id="301154"/>
    <lineage>
        <taxon>Bacteria</taxon>
        <taxon>Pseudomonadati</taxon>
        <taxon>Pseudomonadota</taxon>
        <taxon>Alphaproteobacteria</taxon>
        <taxon>Sphingomonadales</taxon>
        <taxon>Sphingomonadaceae</taxon>
        <taxon>Sphingomonas</taxon>
    </lineage>
</organism>
<dbReference type="InterPro" id="IPR008927">
    <property type="entry name" value="6-PGluconate_DH-like_C_sf"/>
</dbReference>
<dbReference type="InterPro" id="IPR015814">
    <property type="entry name" value="Pgluconate_DH_NAD-bd_C"/>
</dbReference>
<protein>
    <submittedName>
        <fullName evidence="3">DUF1932 domain-containing protein</fullName>
    </submittedName>
</protein>
<comment type="caution">
    <text evidence="3">The sequence shown here is derived from an EMBL/GenBank/DDBJ whole genome shotgun (WGS) entry which is preliminary data.</text>
</comment>
<proteinExistence type="predicted"/>
<feature type="domain" description="Phosphogluconate dehydrogenase NAD-binding putative C-terminal" evidence="2">
    <location>
        <begin position="189"/>
        <end position="257"/>
    </location>
</feature>
<dbReference type="InterPro" id="IPR006115">
    <property type="entry name" value="6PGDH_NADP-bd"/>
</dbReference>
<dbReference type="InterPro" id="IPR036291">
    <property type="entry name" value="NAD(P)-bd_dom_sf"/>
</dbReference>
<accession>A0ABU9YB66</accession>
<gene>
    <name evidence="3" type="ORF">ABC974_25710</name>
</gene>
<sequence length="282" mass="29274">MVTIAVIAMGEMGSGVAKRLVEQGARVVTSLDGRSGASAERAHEAGVEMVNDAELVQQAEIILSIVPPAAAVATATRFAALIAPLERPPVYVDCNAIAPQTLKEIAGAFVPHKLPILDGSIIGIPPRPGYSPKLYLSGDGAGTAETLKGLGLDARLVSSDLGDASALKMAFAGITKGFQALGAAMAIGAARGGAATLFLTEVRETLPSLYDFLAKMLPSMYAKAYRWDDEMLEISRFLEPEEGAAEMLSGAGALFRSIAAAHRAGPDSEIIQILNAFVAPQA</sequence>
<dbReference type="Proteomes" id="UP001419910">
    <property type="component" value="Unassembled WGS sequence"/>
</dbReference>
<dbReference type="SUPFAM" id="SSF51735">
    <property type="entry name" value="NAD(P)-binding Rossmann-fold domains"/>
    <property type="match status" value="1"/>
</dbReference>
<dbReference type="RefSeq" id="WP_343892300.1">
    <property type="nucleotide sequence ID" value="NZ_BAAAEH010000057.1"/>
</dbReference>
<dbReference type="EMBL" id="JBDIME010000037">
    <property type="protein sequence ID" value="MEN2793047.1"/>
    <property type="molecule type" value="Genomic_DNA"/>
</dbReference>
<evidence type="ECO:0000259" key="2">
    <source>
        <dbReference type="Pfam" id="PF09130"/>
    </source>
</evidence>